<dbReference type="SUPFAM" id="SSF47699">
    <property type="entry name" value="Bifunctional inhibitor/lipid-transfer protein/seed storage 2S albumin"/>
    <property type="match status" value="1"/>
</dbReference>
<organism evidence="9 10">
    <name type="scientific">Macleaya cordata</name>
    <name type="common">Five-seeded plume-poppy</name>
    <name type="synonym">Bocconia cordata</name>
    <dbReference type="NCBI Taxonomy" id="56857"/>
    <lineage>
        <taxon>Eukaryota</taxon>
        <taxon>Viridiplantae</taxon>
        <taxon>Streptophyta</taxon>
        <taxon>Embryophyta</taxon>
        <taxon>Tracheophyta</taxon>
        <taxon>Spermatophyta</taxon>
        <taxon>Magnoliopsida</taxon>
        <taxon>Ranunculales</taxon>
        <taxon>Papaveraceae</taxon>
        <taxon>Papaveroideae</taxon>
        <taxon>Macleaya</taxon>
    </lineage>
</organism>
<protein>
    <submittedName>
        <fullName evidence="9">Bifunctional inhibitor/plant lipid transfer protein/seed storage helical domain</fullName>
    </submittedName>
</protein>
<evidence type="ECO:0000256" key="5">
    <source>
        <dbReference type="SAM" id="MobiDB-lite"/>
    </source>
</evidence>
<dbReference type="AlphaFoldDB" id="A0A200QGD6"/>
<proteinExistence type="inferred from homology"/>
<reference evidence="9 10" key="1">
    <citation type="journal article" date="2017" name="Mol. Plant">
        <title>The Genome of Medicinal Plant Macleaya cordata Provides New Insights into Benzylisoquinoline Alkaloids Metabolism.</title>
        <authorList>
            <person name="Liu X."/>
            <person name="Liu Y."/>
            <person name="Huang P."/>
            <person name="Ma Y."/>
            <person name="Qing Z."/>
            <person name="Tang Q."/>
            <person name="Cao H."/>
            <person name="Cheng P."/>
            <person name="Zheng Y."/>
            <person name="Yuan Z."/>
            <person name="Zhou Y."/>
            <person name="Liu J."/>
            <person name="Tang Z."/>
            <person name="Zhuo Y."/>
            <person name="Zhang Y."/>
            <person name="Yu L."/>
            <person name="Huang J."/>
            <person name="Yang P."/>
            <person name="Peng Q."/>
            <person name="Zhang J."/>
            <person name="Jiang W."/>
            <person name="Zhang Z."/>
            <person name="Lin K."/>
            <person name="Ro D.K."/>
            <person name="Chen X."/>
            <person name="Xiong X."/>
            <person name="Shang Y."/>
            <person name="Huang S."/>
            <person name="Zeng J."/>
        </authorList>
    </citation>
    <scope>NUCLEOTIDE SEQUENCE [LARGE SCALE GENOMIC DNA]</scope>
    <source>
        <strain evidence="10">cv. BLH2017</strain>
        <tissue evidence="9">Root</tissue>
    </source>
</reference>
<dbReference type="SMART" id="SM00499">
    <property type="entry name" value="AAI"/>
    <property type="match status" value="1"/>
</dbReference>
<dbReference type="InterPro" id="IPR036312">
    <property type="entry name" value="Bifun_inhib/LTP/seed_sf"/>
</dbReference>
<keyword evidence="6" id="KW-0472">Membrane</keyword>
<evidence type="ECO:0000259" key="8">
    <source>
        <dbReference type="SMART" id="SM00499"/>
    </source>
</evidence>
<dbReference type="Proteomes" id="UP000195402">
    <property type="component" value="Unassembled WGS sequence"/>
</dbReference>
<keyword evidence="6" id="KW-1133">Transmembrane helix</keyword>
<accession>A0A200QGD6</accession>
<dbReference type="Gene3D" id="1.10.110.10">
    <property type="entry name" value="Plant lipid-transfer and hydrophobic proteins"/>
    <property type="match status" value="1"/>
</dbReference>
<keyword evidence="6" id="KW-0812">Transmembrane</keyword>
<feature type="compositionally biased region" description="Low complexity" evidence="5">
    <location>
        <begin position="143"/>
        <end position="162"/>
    </location>
</feature>
<gene>
    <name evidence="9" type="ORF">BVC80_9101g66</name>
</gene>
<dbReference type="PANTHER" id="PTHR33044">
    <property type="entry name" value="BIFUNCTIONAL INHIBITOR/LIPID-TRANSFER PROTEIN/SEED STORAGE 2S ALBUMIN SUPERFAMILY PROTEIN-RELATED"/>
    <property type="match status" value="1"/>
</dbReference>
<dbReference type="InParanoid" id="A0A200QGD6"/>
<keyword evidence="10" id="KW-1185">Reference proteome</keyword>
<dbReference type="InterPro" id="IPR016140">
    <property type="entry name" value="Bifunc_inhib/LTP/seed_store"/>
</dbReference>
<feature type="signal peptide" evidence="7">
    <location>
        <begin position="1"/>
        <end position="23"/>
    </location>
</feature>
<dbReference type="EMBL" id="MVGT01002051">
    <property type="protein sequence ID" value="OVA09544.1"/>
    <property type="molecule type" value="Genomic_DNA"/>
</dbReference>
<evidence type="ECO:0000313" key="10">
    <source>
        <dbReference type="Proteomes" id="UP000195402"/>
    </source>
</evidence>
<feature type="transmembrane region" description="Helical" evidence="6">
    <location>
        <begin position="177"/>
        <end position="201"/>
    </location>
</feature>
<dbReference type="STRING" id="56857.A0A200QGD6"/>
<comment type="similarity">
    <text evidence="1">Belongs to the plant LTP family.</text>
</comment>
<evidence type="ECO:0000256" key="3">
    <source>
        <dbReference type="ARBA" id="ARBA00023157"/>
    </source>
</evidence>
<keyword evidence="3" id="KW-1015">Disulfide bond</keyword>
<feature type="domain" description="Bifunctional inhibitor/plant lipid transfer protein/seed storage helical" evidence="8">
    <location>
        <begin position="43"/>
        <end position="124"/>
    </location>
</feature>
<dbReference type="Pfam" id="PF14368">
    <property type="entry name" value="LTP_2"/>
    <property type="match status" value="1"/>
</dbReference>
<dbReference type="OMA" id="WCAVAVV"/>
<evidence type="ECO:0000313" key="9">
    <source>
        <dbReference type="EMBL" id="OVA09544.1"/>
    </source>
</evidence>
<dbReference type="OrthoDB" id="1882492at2759"/>
<evidence type="ECO:0000256" key="6">
    <source>
        <dbReference type="SAM" id="Phobius"/>
    </source>
</evidence>
<evidence type="ECO:0000256" key="7">
    <source>
        <dbReference type="SAM" id="SignalP"/>
    </source>
</evidence>
<name>A0A200QGD6_MACCD</name>
<feature type="region of interest" description="Disordered" evidence="5">
    <location>
        <begin position="139"/>
        <end position="166"/>
    </location>
</feature>
<feature type="chain" id="PRO_5012306870" evidence="7">
    <location>
        <begin position="24"/>
        <end position="202"/>
    </location>
</feature>
<keyword evidence="2 7" id="KW-0732">Signal</keyword>
<evidence type="ECO:0000256" key="1">
    <source>
        <dbReference type="ARBA" id="ARBA00009748"/>
    </source>
</evidence>
<comment type="caution">
    <text evidence="9">The sequence shown here is derived from an EMBL/GenBank/DDBJ whole genome shotgun (WGS) entry which is preliminary data.</text>
</comment>
<keyword evidence="4" id="KW-0325">Glycoprotein</keyword>
<evidence type="ECO:0000256" key="4">
    <source>
        <dbReference type="ARBA" id="ARBA00023180"/>
    </source>
</evidence>
<dbReference type="FunCoup" id="A0A200QGD6">
    <property type="interactions" value="219"/>
</dbReference>
<dbReference type="InterPro" id="IPR043325">
    <property type="entry name" value="LTSS"/>
</dbReference>
<evidence type="ECO:0000256" key="2">
    <source>
        <dbReference type="ARBA" id="ARBA00022729"/>
    </source>
</evidence>
<dbReference type="CDD" id="cd00010">
    <property type="entry name" value="AAI_LTSS"/>
    <property type="match status" value="1"/>
</dbReference>
<sequence length="202" mass="21399">MMKTTTTSHQFVFLLCLFLVVLCSSFLFEPIFGAGPPSVEDQCTDQFAKVGTCLSYATGKAATPSDECCASVKDIREHKPVCLCYIILETHKGESSLKQMGLQEAKLLQLPNVCKLADTSVSHCPKLLNLSPSSPDNAIFTNSSSPATSTPTSPSSATPSTAKNDTSAGFVNGPPHLVGHTTIVVLVAVFVSLFPTGLIIFV</sequence>